<evidence type="ECO:0000256" key="2">
    <source>
        <dbReference type="ARBA" id="ARBA00023157"/>
    </source>
</evidence>
<evidence type="ECO:0000313" key="6">
    <source>
        <dbReference type="Proteomes" id="UP000813444"/>
    </source>
</evidence>
<comment type="caution">
    <text evidence="5">The sequence shown here is derived from an EMBL/GenBank/DDBJ whole genome shotgun (WGS) entry which is preliminary data.</text>
</comment>
<name>A0A8K0WKE4_9HYPO</name>
<accession>A0A8K0WKE4</accession>
<dbReference type="Proteomes" id="UP000813444">
    <property type="component" value="Unassembled WGS sequence"/>
</dbReference>
<dbReference type="InterPro" id="IPR036249">
    <property type="entry name" value="Thioredoxin-like_sf"/>
</dbReference>
<proteinExistence type="inferred from homology"/>
<evidence type="ECO:0000256" key="3">
    <source>
        <dbReference type="SAM" id="MobiDB-lite"/>
    </source>
</evidence>
<reference evidence="5" key="1">
    <citation type="journal article" date="2021" name="Nat. Commun.">
        <title>Genetic determinants of endophytism in the Arabidopsis root mycobiome.</title>
        <authorList>
            <person name="Mesny F."/>
            <person name="Miyauchi S."/>
            <person name="Thiergart T."/>
            <person name="Pickel B."/>
            <person name="Atanasova L."/>
            <person name="Karlsson M."/>
            <person name="Huettel B."/>
            <person name="Barry K.W."/>
            <person name="Haridas S."/>
            <person name="Chen C."/>
            <person name="Bauer D."/>
            <person name="Andreopoulos W."/>
            <person name="Pangilinan J."/>
            <person name="LaButti K."/>
            <person name="Riley R."/>
            <person name="Lipzen A."/>
            <person name="Clum A."/>
            <person name="Drula E."/>
            <person name="Henrissat B."/>
            <person name="Kohler A."/>
            <person name="Grigoriev I.V."/>
            <person name="Martin F.M."/>
            <person name="Hacquard S."/>
        </authorList>
    </citation>
    <scope>NUCLEOTIDE SEQUENCE</scope>
    <source>
        <strain evidence="5">MPI-CAGE-CH-0235</strain>
    </source>
</reference>
<protein>
    <submittedName>
        <fullName evidence="5">Thioredoxin-like protein</fullName>
    </submittedName>
</protein>
<dbReference type="InterPro" id="IPR013766">
    <property type="entry name" value="Thioredoxin_domain"/>
</dbReference>
<dbReference type="AlphaFoldDB" id="A0A8K0WKE4"/>
<dbReference type="SUPFAM" id="SSF52833">
    <property type="entry name" value="Thioredoxin-like"/>
    <property type="match status" value="1"/>
</dbReference>
<dbReference type="Pfam" id="PF00085">
    <property type="entry name" value="Thioredoxin"/>
    <property type="match status" value="1"/>
</dbReference>
<dbReference type="PANTHER" id="PTHR46115">
    <property type="entry name" value="THIOREDOXIN-LIKE PROTEIN 1"/>
    <property type="match status" value="1"/>
</dbReference>
<sequence length="134" mass="13870">MTVTEIKTRAEFDALISSTPYVALQASASWCGPCKAISPFYAKHASSLAVPERVAFAKFDTDDIPDLAADLGIRSIPAFFTFESGDKTDTLAGANPAALKKLVDGLAAKGAPPSEPAASAPASEAAEEKKEPAV</sequence>
<organism evidence="5 6">
    <name type="scientific">Stachybotrys elegans</name>
    <dbReference type="NCBI Taxonomy" id="80388"/>
    <lineage>
        <taxon>Eukaryota</taxon>
        <taxon>Fungi</taxon>
        <taxon>Dikarya</taxon>
        <taxon>Ascomycota</taxon>
        <taxon>Pezizomycotina</taxon>
        <taxon>Sordariomycetes</taxon>
        <taxon>Hypocreomycetidae</taxon>
        <taxon>Hypocreales</taxon>
        <taxon>Stachybotryaceae</taxon>
        <taxon>Stachybotrys</taxon>
    </lineage>
</organism>
<feature type="domain" description="Thioredoxin" evidence="4">
    <location>
        <begin position="1"/>
        <end position="108"/>
    </location>
</feature>
<keyword evidence="2" id="KW-1015">Disulfide bond</keyword>
<evidence type="ECO:0000256" key="1">
    <source>
        <dbReference type="ARBA" id="ARBA00008987"/>
    </source>
</evidence>
<comment type="similarity">
    <text evidence="1">Belongs to the thioredoxin family.</text>
</comment>
<dbReference type="Gene3D" id="3.40.30.10">
    <property type="entry name" value="Glutaredoxin"/>
    <property type="match status" value="1"/>
</dbReference>
<feature type="region of interest" description="Disordered" evidence="3">
    <location>
        <begin position="108"/>
        <end position="134"/>
    </location>
</feature>
<evidence type="ECO:0000313" key="5">
    <source>
        <dbReference type="EMBL" id="KAH7303286.1"/>
    </source>
</evidence>
<evidence type="ECO:0000259" key="4">
    <source>
        <dbReference type="PROSITE" id="PS51352"/>
    </source>
</evidence>
<keyword evidence="6" id="KW-1185">Reference proteome</keyword>
<feature type="compositionally biased region" description="Low complexity" evidence="3">
    <location>
        <begin position="108"/>
        <end position="124"/>
    </location>
</feature>
<dbReference type="OrthoDB" id="10263751at2759"/>
<dbReference type="EMBL" id="JAGPNK010000036">
    <property type="protein sequence ID" value="KAH7303286.1"/>
    <property type="molecule type" value="Genomic_DNA"/>
</dbReference>
<dbReference type="PROSITE" id="PS51352">
    <property type="entry name" value="THIOREDOXIN_2"/>
    <property type="match status" value="1"/>
</dbReference>
<dbReference type="CDD" id="cd02947">
    <property type="entry name" value="TRX_family"/>
    <property type="match status" value="1"/>
</dbReference>
<gene>
    <name evidence="5" type="ORF">B0I35DRAFT_446900</name>
</gene>